<reference evidence="8 9" key="1">
    <citation type="submission" date="2024-04" db="EMBL/GenBank/DDBJ databases">
        <authorList>
            <person name="Rising A."/>
            <person name="Reimegard J."/>
            <person name="Sonavane S."/>
            <person name="Akerstrom W."/>
            <person name="Nylinder S."/>
            <person name="Hedman E."/>
            <person name="Kallberg Y."/>
        </authorList>
    </citation>
    <scope>NUCLEOTIDE SEQUENCE [LARGE SCALE GENOMIC DNA]</scope>
</reference>
<dbReference type="GO" id="GO:0004842">
    <property type="term" value="F:ubiquitin-protein transferase activity"/>
    <property type="evidence" value="ECO:0007669"/>
    <property type="project" value="InterPro"/>
</dbReference>
<keyword evidence="6" id="KW-0732">Signal</keyword>
<keyword evidence="5" id="KW-1133">Transmembrane helix</keyword>
<organism evidence="8 9">
    <name type="scientific">Larinioides sclopetarius</name>
    <dbReference type="NCBI Taxonomy" id="280406"/>
    <lineage>
        <taxon>Eukaryota</taxon>
        <taxon>Metazoa</taxon>
        <taxon>Ecdysozoa</taxon>
        <taxon>Arthropoda</taxon>
        <taxon>Chelicerata</taxon>
        <taxon>Arachnida</taxon>
        <taxon>Araneae</taxon>
        <taxon>Araneomorphae</taxon>
        <taxon>Entelegynae</taxon>
        <taxon>Araneoidea</taxon>
        <taxon>Araneidae</taxon>
        <taxon>Larinioides</taxon>
    </lineage>
</organism>
<dbReference type="GO" id="GO:0008270">
    <property type="term" value="F:zinc ion binding"/>
    <property type="evidence" value="ECO:0007669"/>
    <property type="project" value="UniProtKB-KW"/>
</dbReference>
<keyword evidence="1 3" id="KW-0863">Zinc-finger</keyword>
<proteinExistence type="predicted"/>
<evidence type="ECO:0000256" key="1">
    <source>
        <dbReference type="ARBA" id="ARBA00022771"/>
    </source>
</evidence>
<feature type="transmembrane region" description="Helical" evidence="5">
    <location>
        <begin position="355"/>
        <end position="376"/>
    </location>
</feature>
<dbReference type="Gene3D" id="1.10.720.30">
    <property type="entry name" value="SAP domain"/>
    <property type="match status" value="1"/>
</dbReference>
<name>A0AAV2AH72_9ARAC</name>
<feature type="transmembrane region" description="Helical" evidence="5">
    <location>
        <begin position="328"/>
        <end position="348"/>
    </location>
</feature>
<evidence type="ECO:0000256" key="4">
    <source>
        <dbReference type="SAM" id="MobiDB-lite"/>
    </source>
</evidence>
<evidence type="ECO:0000259" key="7">
    <source>
        <dbReference type="PROSITE" id="PS50089"/>
    </source>
</evidence>
<evidence type="ECO:0000256" key="5">
    <source>
        <dbReference type="SAM" id="Phobius"/>
    </source>
</evidence>
<dbReference type="PROSITE" id="PS50089">
    <property type="entry name" value="ZF_RING_2"/>
    <property type="match status" value="1"/>
</dbReference>
<dbReference type="GO" id="GO:0005783">
    <property type="term" value="C:endoplasmic reticulum"/>
    <property type="evidence" value="ECO:0007669"/>
    <property type="project" value="TreeGrafter"/>
</dbReference>
<dbReference type="SMART" id="SM00184">
    <property type="entry name" value="RING"/>
    <property type="match status" value="1"/>
</dbReference>
<sequence length="702" mass="80253">MWLKVVLLASYLLCLFLLSRLFEAASWYHDTGTLISSFAALNPIELSVKKLKQLLDDRGVSYSGVVEKQELVALVESSGSPTSEEVMDVETPSKVSGESTRFTCGSHFYEEVEDTKDSAWLVQVVMDDMDPPLLPEKIWKEVRLKVKDFGIRTGVFKCYLDRRLCDRKGWTSARLILALPRGNKAKEDVIMHNYLLPSSSVSVLQWVRKHLASRVKEITSDSELEQWMTYTPSSKKTELRVILFSLLKSCPMFLSALAIKFNGRVKFATVDTSTVKSYKKFVNSLEQPVYLVVTPEKNIVYGKNRGESYNFKSMEFFLRTFVPEMNDIFLWSLVLVNAIAGFELFFMYSHMWKHFLLYVICVVKYNCVLFLMWLMVLGLYQFPFMQTCTDAFLQCLRCVSGSNIASVLRADYKSFYSSTFLLGTFVVFASISGFFLRRFKWLQVDDDTSIFAHWWSVPGETVISPYFFRPRVPLTTSLAPLDHDLEVGMELLIERLAVPNLWLQPVINMDYLKDLPVWKYHGWCEADDEHEDGKVEALYSSDDENTNLIMFTPVQESVVQDVESTAHAIPTQSDVSLSSESSMASQEQSGKTREQNVLDSVPHSNTASSSPSCVNCGSNISTKLISEKPDEQRAPEGMLEFRECSICLESYRYSELLCGLPCGHNFHMHCIMSWISRDNHCCPICRWPSYKCKNASFHLHTQ</sequence>
<dbReference type="GO" id="GO:0016567">
    <property type="term" value="P:protein ubiquitination"/>
    <property type="evidence" value="ECO:0007669"/>
    <property type="project" value="InterPro"/>
</dbReference>
<feature type="compositionally biased region" description="Polar residues" evidence="4">
    <location>
        <begin position="597"/>
        <end position="612"/>
    </location>
</feature>
<protein>
    <recommendedName>
        <fullName evidence="7">RING-type domain-containing protein</fullName>
    </recommendedName>
</protein>
<evidence type="ECO:0000256" key="3">
    <source>
        <dbReference type="PROSITE-ProRule" id="PRU00175"/>
    </source>
</evidence>
<dbReference type="GO" id="GO:0036503">
    <property type="term" value="P:ERAD pathway"/>
    <property type="evidence" value="ECO:0007669"/>
    <property type="project" value="TreeGrafter"/>
</dbReference>
<dbReference type="PANTHER" id="PTHR15302">
    <property type="entry name" value="E3 UBIQUITIN-PROTEIN LIGASE RNF103"/>
    <property type="match status" value="1"/>
</dbReference>
<keyword evidence="5" id="KW-0472">Membrane</keyword>
<dbReference type="InterPro" id="IPR042494">
    <property type="entry name" value="RNF103"/>
</dbReference>
<feature type="chain" id="PRO_5043909395" description="RING-type domain-containing protein" evidence="6">
    <location>
        <begin position="25"/>
        <end position="702"/>
    </location>
</feature>
<dbReference type="CDD" id="cd16473">
    <property type="entry name" value="RING-H2_RNF103"/>
    <property type="match status" value="1"/>
</dbReference>
<keyword evidence="2" id="KW-0862">Zinc</keyword>
<dbReference type="SUPFAM" id="SSF57850">
    <property type="entry name" value="RING/U-box"/>
    <property type="match status" value="1"/>
</dbReference>
<keyword evidence="5" id="KW-0812">Transmembrane</keyword>
<evidence type="ECO:0000313" key="9">
    <source>
        <dbReference type="Proteomes" id="UP001497382"/>
    </source>
</evidence>
<keyword evidence="1 3" id="KW-0479">Metal-binding</keyword>
<keyword evidence="9" id="KW-1185">Reference proteome</keyword>
<dbReference type="InterPro" id="IPR013083">
    <property type="entry name" value="Znf_RING/FYVE/PHD"/>
</dbReference>
<feature type="signal peptide" evidence="6">
    <location>
        <begin position="1"/>
        <end position="24"/>
    </location>
</feature>
<evidence type="ECO:0000256" key="6">
    <source>
        <dbReference type="SAM" id="SignalP"/>
    </source>
</evidence>
<evidence type="ECO:0000313" key="8">
    <source>
        <dbReference type="EMBL" id="CAL1282599.1"/>
    </source>
</evidence>
<dbReference type="Gene3D" id="3.40.30.10">
    <property type="entry name" value="Glutaredoxin"/>
    <property type="match status" value="1"/>
</dbReference>
<dbReference type="EMBL" id="CAXIEN010000156">
    <property type="protein sequence ID" value="CAL1282599.1"/>
    <property type="molecule type" value="Genomic_DNA"/>
</dbReference>
<feature type="domain" description="RING-type" evidence="7">
    <location>
        <begin position="644"/>
        <end position="686"/>
    </location>
</feature>
<dbReference type="Pfam" id="PF13639">
    <property type="entry name" value="zf-RING_2"/>
    <property type="match status" value="1"/>
</dbReference>
<feature type="region of interest" description="Disordered" evidence="4">
    <location>
        <begin position="569"/>
        <end position="612"/>
    </location>
</feature>
<dbReference type="PANTHER" id="PTHR15302:SF0">
    <property type="entry name" value="E3 UBIQUITIN-PROTEIN LIGASE RNF103"/>
    <property type="match status" value="1"/>
</dbReference>
<gene>
    <name evidence="8" type="ORF">LARSCL_LOCUS12156</name>
</gene>
<dbReference type="Gene3D" id="3.30.40.10">
    <property type="entry name" value="Zinc/RING finger domain, C3HC4 (zinc finger)"/>
    <property type="match status" value="1"/>
</dbReference>
<dbReference type="InterPro" id="IPR036361">
    <property type="entry name" value="SAP_dom_sf"/>
</dbReference>
<dbReference type="Proteomes" id="UP001497382">
    <property type="component" value="Unassembled WGS sequence"/>
</dbReference>
<dbReference type="InterPro" id="IPR001841">
    <property type="entry name" value="Znf_RING"/>
</dbReference>
<evidence type="ECO:0000256" key="2">
    <source>
        <dbReference type="ARBA" id="ARBA00022833"/>
    </source>
</evidence>
<feature type="transmembrane region" description="Helical" evidence="5">
    <location>
        <begin position="415"/>
        <end position="436"/>
    </location>
</feature>
<feature type="compositionally biased region" description="Low complexity" evidence="4">
    <location>
        <begin position="572"/>
        <end position="589"/>
    </location>
</feature>
<accession>A0AAV2AH72</accession>
<dbReference type="AlphaFoldDB" id="A0AAV2AH72"/>
<comment type="caution">
    <text evidence="8">The sequence shown here is derived from an EMBL/GenBank/DDBJ whole genome shotgun (WGS) entry which is preliminary data.</text>
</comment>